<evidence type="ECO:0000313" key="1">
    <source>
        <dbReference type="EMBL" id="KKB41304.1"/>
    </source>
</evidence>
<keyword evidence="2" id="KW-1185">Reference proteome</keyword>
<reference evidence="1" key="1">
    <citation type="submission" date="2015-02" db="EMBL/GenBank/DDBJ databases">
        <title>Genome Assembly of Bacillaceae bacterium MTCC 8252.</title>
        <authorList>
            <person name="Verma A."/>
            <person name="Khatri I."/>
            <person name="Mual P."/>
            <person name="Subramanian S."/>
            <person name="Krishnamurthi S."/>
        </authorList>
    </citation>
    <scope>NUCLEOTIDE SEQUENCE [LARGE SCALE GENOMIC DNA]</scope>
    <source>
        <strain evidence="1">MTCC 8252</strain>
    </source>
</reference>
<dbReference type="EMBL" id="JWIR02000023">
    <property type="protein sequence ID" value="KKB41304.1"/>
    <property type="molecule type" value="Genomic_DNA"/>
</dbReference>
<gene>
    <name evidence="1" type="ORF">QY95_00784</name>
</gene>
<name>A0A0F5I6P0_BACTR</name>
<proteinExistence type="predicted"/>
<dbReference type="Proteomes" id="UP000031563">
    <property type="component" value="Unassembled WGS sequence"/>
</dbReference>
<organism evidence="1 2">
    <name type="scientific">Bacillus thermotolerans</name>
    <name type="common">Quasibacillus thermotolerans</name>
    <dbReference type="NCBI Taxonomy" id="1221996"/>
    <lineage>
        <taxon>Bacteria</taxon>
        <taxon>Bacillati</taxon>
        <taxon>Bacillota</taxon>
        <taxon>Bacilli</taxon>
        <taxon>Bacillales</taxon>
        <taxon>Bacillaceae</taxon>
        <taxon>Bacillus</taxon>
    </lineage>
</organism>
<dbReference type="AlphaFoldDB" id="A0A0F5I6P0"/>
<dbReference type="STRING" id="1221996.QY95_00784"/>
<accession>A0A0F5I6P0</accession>
<comment type="caution">
    <text evidence="1">The sequence shown here is derived from an EMBL/GenBank/DDBJ whole genome shotgun (WGS) entry which is preliminary data.</text>
</comment>
<evidence type="ECO:0000313" key="2">
    <source>
        <dbReference type="Proteomes" id="UP000031563"/>
    </source>
</evidence>
<sequence>MTRGARRCSWTRRKAKPTVVGRQAYVRLAKRRRLPHSRTDI</sequence>
<protein>
    <submittedName>
        <fullName evidence="1">Uncharacterized protein</fullName>
    </submittedName>
</protein>